<dbReference type="EMBL" id="CAMAPF010000999">
    <property type="protein sequence ID" value="CAH9137308.1"/>
    <property type="molecule type" value="Genomic_DNA"/>
</dbReference>
<protein>
    <recommendedName>
        <fullName evidence="1">F-box domain-containing protein</fullName>
    </recommendedName>
</protein>
<evidence type="ECO:0000313" key="3">
    <source>
        <dbReference type="Proteomes" id="UP001152523"/>
    </source>
</evidence>
<dbReference type="Gene3D" id="3.80.10.10">
    <property type="entry name" value="Ribonuclease Inhibitor"/>
    <property type="match status" value="1"/>
</dbReference>
<dbReference type="SUPFAM" id="SSF52047">
    <property type="entry name" value="RNI-like"/>
    <property type="match status" value="1"/>
</dbReference>
<dbReference type="PANTHER" id="PTHR34145">
    <property type="entry name" value="OS02G0105600 PROTEIN"/>
    <property type="match status" value="1"/>
</dbReference>
<evidence type="ECO:0000259" key="1">
    <source>
        <dbReference type="SMART" id="SM00256"/>
    </source>
</evidence>
<dbReference type="InterPro" id="IPR053772">
    <property type="entry name" value="At1g61320/At1g61330-like"/>
</dbReference>
<sequence length="451" mass="51700">MDDWISWLPDDILVSILSSLPLKDAGRTSVLSSRWKNMWKNTSHLNFVDDSALDKIGKDQRQRNMERSKYVRWVNSVLKSLPHKGGLTLEDFRICFDVGKSSSEAISQWLKFAFERQVERLELDLLEFGHNMSLPGNVYVFPDKFLFQNSCVLHCPHPPTTCTTLFNFKSLKSLSFKNVQVSGEAIEFFLHNCPFLEQLILHDIEKLSKLEVCGSCLVLKHLELCCIYDFISLEVSAPNLISLSVGTTNGLVLKNVPMLVDLHIRCAKVEIPLLVPALCCCVSQLEILSLSLEMHRAHHTVMLNFPDMPKLKRLDLSFQANREARDESVLKLTSLIRKFPILEEFVLEIIWFGCYTWTGREVTKVTQFPHQHLKVFKYLGYDGHSSDSDAVMFILENCVVLQEIIIDPICPPYPWHAPLGKRELEAAQMARSCAKQLFEPRVSEHVRLIIQ</sequence>
<dbReference type="InterPro" id="IPR053781">
    <property type="entry name" value="F-box_AtFBL13-like"/>
</dbReference>
<dbReference type="AlphaFoldDB" id="A0AAV0FNT5"/>
<proteinExistence type="predicted"/>
<keyword evidence="3" id="KW-1185">Reference proteome</keyword>
<dbReference type="Pfam" id="PF23622">
    <property type="entry name" value="LRR_At1g61320_AtMIF1"/>
    <property type="match status" value="1"/>
</dbReference>
<dbReference type="PANTHER" id="PTHR34145:SF68">
    <property type="entry name" value="FBD DOMAIN-CONTAINING PROTEIN"/>
    <property type="match status" value="1"/>
</dbReference>
<comment type="caution">
    <text evidence="2">The sequence shown here is derived from an EMBL/GenBank/DDBJ whole genome shotgun (WGS) entry which is preliminary data.</text>
</comment>
<dbReference type="InterPro" id="IPR032675">
    <property type="entry name" value="LRR_dom_sf"/>
</dbReference>
<dbReference type="Proteomes" id="UP001152523">
    <property type="component" value="Unassembled WGS sequence"/>
</dbReference>
<accession>A0AAV0FNT5</accession>
<dbReference type="InterPro" id="IPR001810">
    <property type="entry name" value="F-box_dom"/>
</dbReference>
<organism evidence="2 3">
    <name type="scientific">Cuscuta epithymum</name>
    <dbReference type="NCBI Taxonomy" id="186058"/>
    <lineage>
        <taxon>Eukaryota</taxon>
        <taxon>Viridiplantae</taxon>
        <taxon>Streptophyta</taxon>
        <taxon>Embryophyta</taxon>
        <taxon>Tracheophyta</taxon>
        <taxon>Spermatophyta</taxon>
        <taxon>Magnoliopsida</taxon>
        <taxon>eudicotyledons</taxon>
        <taxon>Gunneridae</taxon>
        <taxon>Pentapetalae</taxon>
        <taxon>asterids</taxon>
        <taxon>lamiids</taxon>
        <taxon>Solanales</taxon>
        <taxon>Convolvulaceae</taxon>
        <taxon>Cuscuteae</taxon>
        <taxon>Cuscuta</taxon>
        <taxon>Cuscuta subgen. Cuscuta</taxon>
    </lineage>
</organism>
<dbReference type="CDD" id="cd22160">
    <property type="entry name" value="F-box_AtFBL13-like"/>
    <property type="match status" value="1"/>
</dbReference>
<feature type="domain" description="F-box" evidence="1">
    <location>
        <begin position="8"/>
        <end position="48"/>
    </location>
</feature>
<dbReference type="InterPro" id="IPR036047">
    <property type="entry name" value="F-box-like_dom_sf"/>
</dbReference>
<reference evidence="2" key="1">
    <citation type="submission" date="2022-07" db="EMBL/GenBank/DDBJ databases">
        <authorList>
            <person name="Macas J."/>
            <person name="Novak P."/>
            <person name="Neumann P."/>
        </authorList>
    </citation>
    <scope>NUCLEOTIDE SEQUENCE</scope>
</reference>
<dbReference type="SUPFAM" id="SSF81383">
    <property type="entry name" value="F-box domain"/>
    <property type="match status" value="1"/>
</dbReference>
<name>A0AAV0FNT5_9ASTE</name>
<dbReference type="Pfam" id="PF00646">
    <property type="entry name" value="F-box"/>
    <property type="match status" value="1"/>
</dbReference>
<gene>
    <name evidence="2" type="ORF">CEPIT_LOCUS35933</name>
</gene>
<dbReference type="Gene3D" id="1.20.1280.50">
    <property type="match status" value="1"/>
</dbReference>
<evidence type="ECO:0000313" key="2">
    <source>
        <dbReference type="EMBL" id="CAH9137308.1"/>
    </source>
</evidence>
<dbReference type="SMART" id="SM00256">
    <property type="entry name" value="FBOX"/>
    <property type="match status" value="1"/>
</dbReference>
<dbReference type="InterPro" id="IPR055357">
    <property type="entry name" value="LRR_At1g61320_AtMIF1"/>
</dbReference>